<dbReference type="InterPro" id="IPR007484">
    <property type="entry name" value="Peptidase_M28"/>
</dbReference>
<evidence type="ECO:0000313" key="16">
    <source>
        <dbReference type="Proteomes" id="UP000501179"/>
    </source>
</evidence>
<dbReference type="GO" id="GO:0004252">
    <property type="term" value="F:serine-type endopeptidase activity"/>
    <property type="evidence" value="ECO:0007669"/>
    <property type="project" value="InterPro"/>
</dbReference>
<feature type="domain" description="P/Homo B" evidence="14">
    <location>
        <begin position="332"/>
        <end position="453"/>
    </location>
</feature>
<dbReference type="CDD" id="cd03876">
    <property type="entry name" value="M28_SGAP_like"/>
    <property type="match status" value="1"/>
</dbReference>
<evidence type="ECO:0000256" key="10">
    <source>
        <dbReference type="ARBA" id="ARBA00022833"/>
    </source>
</evidence>
<dbReference type="EMBL" id="CP050177">
    <property type="protein sequence ID" value="QIQ03253.1"/>
    <property type="molecule type" value="Genomic_DNA"/>
</dbReference>
<dbReference type="FunFam" id="2.60.120.260:FF:000149">
    <property type="entry name" value="Leupeptin-inactivating enzyme 1"/>
    <property type="match status" value="1"/>
</dbReference>
<dbReference type="Gene3D" id="3.40.630.10">
    <property type="entry name" value="Zn peptidases"/>
    <property type="match status" value="1"/>
</dbReference>
<keyword evidence="5" id="KW-0964">Secreted</keyword>
<dbReference type="GO" id="GO:0046872">
    <property type="term" value="F:metal ion binding"/>
    <property type="evidence" value="ECO:0007669"/>
    <property type="project" value="UniProtKB-KW"/>
</dbReference>
<dbReference type="FunFam" id="3.40.630.10:FF:000066">
    <property type="entry name" value="M28 family peptidase"/>
    <property type="match status" value="1"/>
</dbReference>
<keyword evidence="9" id="KW-0378">Hydrolase</keyword>
<evidence type="ECO:0000256" key="13">
    <source>
        <dbReference type="SAM" id="SignalP"/>
    </source>
</evidence>
<dbReference type="AlphaFoldDB" id="A0A6G9GY94"/>
<keyword evidence="12" id="KW-1015">Disulfide bond</keyword>
<evidence type="ECO:0000313" key="15">
    <source>
        <dbReference type="EMBL" id="QIQ03253.1"/>
    </source>
</evidence>
<comment type="subcellular location">
    <subcellularLocation>
        <location evidence="2">Secreted</location>
    </subcellularLocation>
</comment>
<evidence type="ECO:0000256" key="6">
    <source>
        <dbReference type="ARBA" id="ARBA00022670"/>
    </source>
</evidence>
<proteinExistence type="inferred from homology"/>
<evidence type="ECO:0000256" key="9">
    <source>
        <dbReference type="ARBA" id="ARBA00022801"/>
    </source>
</evidence>
<evidence type="ECO:0000256" key="7">
    <source>
        <dbReference type="ARBA" id="ARBA00022723"/>
    </source>
</evidence>
<dbReference type="Proteomes" id="UP000501179">
    <property type="component" value="Chromosome"/>
</dbReference>
<keyword evidence="10" id="KW-0862">Zinc</keyword>
<evidence type="ECO:0000256" key="11">
    <source>
        <dbReference type="ARBA" id="ARBA00022837"/>
    </source>
</evidence>
<dbReference type="Pfam" id="PF01483">
    <property type="entry name" value="P_proprotein"/>
    <property type="match status" value="1"/>
</dbReference>
<dbReference type="Gene3D" id="2.60.120.260">
    <property type="entry name" value="Galactose-binding domain-like"/>
    <property type="match status" value="1"/>
</dbReference>
<evidence type="ECO:0000256" key="1">
    <source>
        <dbReference type="ARBA" id="ARBA00001947"/>
    </source>
</evidence>
<reference evidence="15 16" key="1">
    <citation type="submission" date="2020-03" db="EMBL/GenBank/DDBJ databases">
        <title>A novel species.</title>
        <authorList>
            <person name="Gao J."/>
        </authorList>
    </citation>
    <scope>NUCLEOTIDE SEQUENCE [LARGE SCALE GENOMIC DNA]</scope>
    <source>
        <strain evidence="15 16">QMT-12</strain>
    </source>
</reference>
<evidence type="ECO:0000256" key="3">
    <source>
        <dbReference type="ARBA" id="ARBA00005957"/>
    </source>
</evidence>
<name>A0A6G9GY94_9ACTN</name>
<evidence type="ECO:0000256" key="8">
    <source>
        <dbReference type="ARBA" id="ARBA00022729"/>
    </source>
</evidence>
<gene>
    <name evidence="15" type="ORF">HA039_13765</name>
</gene>
<keyword evidence="16" id="KW-1185">Reference proteome</keyword>
<protein>
    <submittedName>
        <fullName evidence="15">M28 family peptidase</fullName>
    </submittedName>
</protein>
<dbReference type="PROSITE" id="PS51829">
    <property type="entry name" value="P_HOMO_B"/>
    <property type="match status" value="1"/>
</dbReference>
<dbReference type="KEGG" id="slia:HA039_13765"/>
<evidence type="ECO:0000256" key="5">
    <source>
        <dbReference type="ARBA" id="ARBA00022525"/>
    </source>
</evidence>
<keyword evidence="7" id="KW-0479">Metal-binding</keyword>
<dbReference type="InterPro" id="IPR008979">
    <property type="entry name" value="Galactose-bd-like_sf"/>
</dbReference>
<keyword evidence="6" id="KW-0645">Protease</keyword>
<dbReference type="PANTHER" id="PTHR12147">
    <property type="entry name" value="METALLOPEPTIDASE M28 FAMILY MEMBER"/>
    <property type="match status" value="1"/>
</dbReference>
<evidence type="ECO:0000259" key="14">
    <source>
        <dbReference type="PROSITE" id="PS51829"/>
    </source>
</evidence>
<dbReference type="Pfam" id="PF04389">
    <property type="entry name" value="Peptidase_M28"/>
    <property type="match status" value="1"/>
</dbReference>
<sequence>MKLSVHGVPHISVRTAVTAGLALAGLLATGASAATAAPTAAPAGQRSAAAAALAAPDIPLANVKAHLTQLSSIAAANGGNRAHGRAGYLASVNYVKGKLDAAGFTTTVQQFTSGGATGYNLVADWPGGDPNQVIMTGSHLDSVTAGAGINDNGSGSSATLETALAVARANYQPVKHLRFAWWGAEELGLVGSRYYVNNLPTADRSKIKGYLNFDMLGSPNPGYFVYDDDPTIEQTFKDFYAGLGVPTEIETEGDGRSDHTPFKNVGIPVGGLFAGADYIKTAAQAQKWGGTSGQAFDRCYHSSCDTTANINDTALDRNSDAVAYAVWGLSGETPEPPAGTVFETLTDVAIPDNGAAVTSPLTVSGRTGNAPTALKVGVDIKHTWRGDLVVDLVAPDGTAYRLKASSSSDSADNVIATYTVNASSEAANGVWRLRVQDIASSDTGYIDSWKLTF</sequence>
<keyword evidence="11" id="KW-0106">Calcium</keyword>
<dbReference type="InterPro" id="IPR045175">
    <property type="entry name" value="M28_fam"/>
</dbReference>
<dbReference type="GO" id="GO:0005576">
    <property type="term" value="C:extracellular region"/>
    <property type="evidence" value="ECO:0007669"/>
    <property type="project" value="UniProtKB-SubCell"/>
</dbReference>
<dbReference type="PANTHER" id="PTHR12147:SF26">
    <property type="entry name" value="PEPTIDASE M28 DOMAIN-CONTAINING PROTEIN"/>
    <property type="match status" value="1"/>
</dbReference>
<organism evidence="15 16">
    <name type="scientific">Streptomyces liangshanensis</name>
    <dbReference type="NCBI Taxonomy" id="2717324"/>
    <lineage>
        <taxon>Bacteria</taxon>
        <taxon>Bacillati</taxon>
        <taxon>Actinomycetota</taxon>
        <taxon>Actinomycetes</taxon>
        <taxon>Kitasatosporales</taxon>
        <taxon>Streptomycetaceae</taxon>
        <taxon>Streptomyces</taxon>
    </lineage>
</organism>
<dbReference type="RefSeq" id="WP_167028748.1">
    <property type="nucleotide sequence ID" value="NZ_CP050177.1"/>
</dbReference>
<dbReference type="GO" id="GO:0006508">
    <property type="term" value="P:proteolysis"/>
    <property type="evidence" value="ECO:0007669"/>
    <property type="project" value="UniProtKB-KW"/>
</dbReference>
<dbReference type="SUPFAM" id="SSF53187">
    <property type="entry name" value="Zn-dependent exopeptidases"/>
    <property type="match status" value="1"/>
</dbReference>
<comment type="subunit">
    <text evidence="4">Monomer.</text>
</comment>
<dbReference type="InterPro" id="IPR041756">
    <property type="entry name" value="M28_SGAP-like"/>
</dbReference>
<evidence type="ECO:0000256" key="4">
    <source>
        <dbReference type="ARBA" id="ARBA00011245"/>
    </source>
</evidence>
<dbReference type="GO" id="GO:0008235">
    <property type="term" value="F:metalloexopeptidase activity"/>
    <property type="evidence" value="ECO:0007669"/>
    <property type="project" value="InterPro"/>
</dbReference>
<dbReference type="InterPro" id="IPR002884">
    <property type="entry name" value="P_dom"/>
</dbReference>
<feature type="signal peptide" evidence="13">
    <location>
        <begin position="1"/>
        <end position="36"/>
    </location>
</feature>
<evidence type="ECO:0000256" key="2">
    <source>
        <dbReference type="ARBA" id="ARBA00004613"/>
    </source>
</evidence>
<dbReference type="SUPFAM" id="SSF49785">
    <property type="entry name" value="Galactose-binding domain-like"/>
    <property type="match status" value="1"/>
</dbReference>
<comment type="cofactor">
    <cofactor evidence="1">
        <name>Zn(2+)</name>
        <dbReference type="ChEBI" id="CHEBI:29105"/>
    </cofactor>
</comment>
<keyword evidence="8 13" id="KW-0732">Signal</keyword>
<feature type="chain" id="PRO_5039473583" evidence="13">
    <location>
        <begin position="37"/>
        <end position="453"/>
    </location>
</feature>
<accession>A0A6G9GY94</accession>
<evidence type="ECO:0000256" key="12">
    <source>
        <dbReference type="ARBA" id="ARBA00023157"/>
    </source>
</evidence>
<dbReference type="GO" id="GO:0004177">
    <property type="term" value="F:aminopeptidase activity"/>
    <property type="evidence" value="ECO:0007669"/>
    <property type="project" value="InterPro"/>
</dbReference>
<comment type="similarity">
    <text evidence="3">Belongs to the peptidase M28 family. M28A subfamily.</text>
</comment>